<comment type="caution">
    <text evidence="1">The sequence shown here is derived from an EMBL/GenBank/DDBJ whole genome shotgun (WGS) entry which is preliminary data.</text>
</comment>
<dbReference type="OrthoDB" id="9778801at2"/>
<keyword evidence="2" id="KW-1185">Reference proteome</keyword>
<evidence type="ECO:0000313" key="2">
    <source>
        <dbReference type="Proteomes" id="UP000245474"/>
    </source>
</evidence>
<sequence>MSAPGAALRLYRGTLIHERRRPPCYRFRYRVFSLLADIDRLDEAAATRRLFSHNRFNLLALHDRDHGPKDGSPLRPWIDAQLAEAGVDLAGGRVELLCYPRVLGYVFNPLSVWFCRHADGRLRAVLCEVRNTFGEWHGYLLHDGGAPLPEHLRDQAPKRFHVSPFLPREGHYRFRFSAPGERYSATVNWHDDADPEHPALIAVQFGSERPAGDAGLLWAALAVPLMTLKVIAAIHWQALKIWLRGGRFHRKPAPPATEISR</sequence>
<dbReference type="RefSeq" id="WP_109680075.1">
    <property type="nucleotide sequence ID" value="NZ_CP086615.1"/>
</dbReference>
<dbReference type="Pfam" id="PF07103">
    <property type="entry name" value="DUF1365"/>
    <property type="match status" value="1"/>
</dbReference>
<accession>A0A2U2MWN7</accession>
<organism evidence="1 2">
    <name type="scientific">Sediminicurvatus halobius</name>
    <dbReference type="NCBI Taxonomy" id="2182432"/>
    <lineage>
        <taxon>Bacteria</taxon>
        <taxon>Pseudomonadati</taxon>
        <taxon>Pseudomonadota</taxon>
        <taxon>Gammaproteobacteria</taxon>
        <taxon>Chromatiales</taxon>
        <taxon>Ectothiorhodospiraceae</taxon>
        <taxon>Sediminicurvatus</taxon>
    </lineage>
</organism>
<reference evidence="1 2" key="1">
    <citation type="submission" date="2018-05" db="EMBL/GenBank/DDBJ databases">
        <title>Spiribacter halobius sp. nov., a moderately halophilic bacterium isolated from marine solar saltern.</title>
        <authorList>
            <person name="Zheng W.-S."/>
            <person name="Lu D.-C."/>
            <person name="Du Z.-J."/>
        </authorList>
    </citation>
    <scope>NUCLEOTIDE SEQUENCE [LARGE SCALE GENOMIC DNA]</scope>
    <source>
        <strain evidence="1 2">E85</strain>
    </source>
</reference>
<dbReference type="PANTHER" id="PTHR33973">
    <property type="entry name" value="OS07G0153300 PROTEIN"/>
    <property type="match status" value="1"/>
</dbReference>
<dbReference type="EMBL" id="QFFI01000041">
    <property type="protein sequence ID" value="PWG61273.1"/>
    <property type="molecule type" value="Genomic_DNA"/>
</dbReference>
<dbReference type="InterPro" id="IPR010775">
    <property type="entry name" value="DUF1365"/>
</dbReference>
<dbReference type="AlphaFoldDB" id="A0A2U2MWN7"/>
<name>A0A2U2MWN7_9GAMM</name>
<gene>
    <name evidence="1" type="ORF">DEM34_17265</name>
</gene>
<evidence type="ECO:0000313" key="1">
    <source>
        <dbReference type="EMBL" id="PWG61273.1"/>
    </source>
</evidence>
<proteinExistence type="predicted"/>
<protein>
    <submittedName>
        <fullName evidence="1">DUF1365 domain-containing protein</fullName>
    </submittedName>
</protein>
<dbReference type="PANTHER" id="PTHR33973:SF4">
    <property type="entry name" value="OS07G0153300 PROTEIN"/>
    <property type="match status" value="1"/>
</dbReference>
<dbReference type="Proteomes" id="UP000245474">
    <property type="component" value="Unassembled WGS sequence"/>
</dbReference>